<dbReference type="CDD" id="cd09272">
    <property type="entry name" value="RNase_HI_RT_Ty1"/>
    <property type="match status" value="1"/>
</dbReference>
<comment type="caution">
    <text evidence="1">The sequence shown here is derived from an EMBL/GenBank/DDBJ whole genome shotgun (WGS) entry which is preliminary data.</text>
</comment>
<reference evidence="1" key="2">
    <citation type="journal article" date="2024" name="Plant">
        <title>Genomic evolution and insights into agronomic trait innovations of Sesamum species.</title>
        <authorList>
            <person name="Miao H."/>
            <person name="Wang L."/>
            <person name="Qu L."/>
            <person name="Liu H."/>
            <person name="Sun Y."/>
            <person name="Le M."/>
            <person name="Wang Q."/>
            <person name="Wei S."/>
            <person name="Zheng Y."/>
            <person name="Lin W."/>
            <person name="Duan Y."/>
            <person name="Cao H."/>
            <person name="Xiong S."/>
            <person name="Wang X."/>
            <person name="Wei L."/>
            <person name="Li C."/>
            <person name="Ma Q."/>
            <person name="Ju M."/>
            <person name="Zhao R."/>
            <person name="Li G."/>
            <person name="Mu C."/>
            <person name="Tian Q."/>
            <person name="Mei H."/>
            <person name="Zhang T."/>
            <person name="Gao T."/>
            <person name="Zhang H."/>
        </authorList>
    </citation>
    <scope>NUCLEOTIDE SEQUENCE</scope>
    <source>
        <strain evidence="1">K16</strain>
    </source>
</reference>
<gene>
    <name evidence="1" type="ORF">Sango_2593900</name>
</gene>
<dbReference type="AlphaFoldDB" id="A0AAE1W5M1"/>
<protein>
    <recommendedName>
        <fullName evidence="3">Reverse transcriptase Ty1/copia-type domain-containing protein</fullName>
    </recommendedName>
</protein>
<name>A0AAE1W5M1_9LAMI</name>
<dbReference type="PANTHER" id="PTHR11439:SF484">
    <property type="entry name" value="REVERSE TRANSCRIPTASE TY1_COPIA-TYPE DOMAIN-CONTAINING PROTEIN"/>
    <property type="match status" value="1"/>
</dbReference>
<accession>A0AAE1W5M1</accession>
<evidence type="ECO:0000313" key="1">
    <source>
        <dbReference type="EMBL" id="KAK4387233.1"/>
    </source>
</evidence>
<evidence type="ECO:0008006" key="3">
    <source>
        <dbReference type="Google" id="ProtNLM"/>
    </source>
</evidence>
<reference evidence="1" key="1">
    <citation type="submission" date="2020-06" db="EMBL/GenBank/DDBJ databases">
        <authorList>
            <person name="Li T."/>
            <person name="Hu X."/>
            <person name="Zhang T."/>
            <person name="Song X."/>
            <person name="Zhang H."/>
            <person name="Dai N."/>
            <person name="Sheng W."/>
            <person name="Hou X."/>
            <person name="Wei L."/>
        </authorList>
    </citation>
    <scope>NUCLEOTIDE SEQUENCE</scope>
    <source>
        <strain evidence="1">K16</strain>
        <tissue evidence="1">Leaf</tissue>
    </source>
</reference>
<keyword evidence="2" id="KW-1185">Reference proteome</keyword>
<organism evidence="1 2">
    <name type="scientific">Sesamum angolense</name>
    <dbReference type="NCBI Taxonomy" id="2727404"/>
    <lineage>
        <taxon>Eukaryota</taxon>
        <taxon>Viridiplantae</taxon>
        <taxon>Streptophyta</taxon>
        <taxon>Embryophyta</taxon>
        <taxon>Tracheophyta</taxon>
        <taxon>Spermatophyta</taxon>
        <taxon>Magnoliopsida</taxon>
        <taxon>eudicotyledons</taxon>
        <taxon>Gunneridae</taxon>
        <taxon>Pentapetalae</taxon>
        <taxon>asterids</taxon>
        <taxon>lamiids</taxon>
        <taxon>Lamiales</taxon>
        <taxon>Pedaliaceae</taxon>
        <taxon>Sesamum</taxon>
    </lineage>
</organism>
<evidence type="ECO:0000313" key="2">
    <source>
        <dbReference type="Proteomes" id="UP001289374"/>
    </source>
</evidence>
<dbReference type="Proteomes" id="UP001289374">
    <property type="component" value="Unassembled WGS sequence"/>
</dbReference>
<dbReference type="PANTHER" id="PTHR11439">
    <property type="entry name" value="GAG-POL-RELATED RETROTRANSPOSON"/>
    <property type="match status" value="1"/>
</dbReference>
<sequence>MTMDDKMSALISRETLELVDVPPKADIVACLFTLKFRADGNLNGIKLVWLQKVSLRPNLNWPVYQMDIKNVFVYGDLNEIVYMEQPPDYVAQGEKQFYVDDILIIGSDIVGIEETKTYLQKYFVTKDLGRPRSSVEAEYQAMAHTTSEVLWLKNLLKELGFMYDDPVPMHCGNQVAIHIASNPVFMR</sequence>
<dbReference type="EMBL" id="JACGWL010000015">
    <property type="protein sequence ID" value="KAK4387233.1"/>
    <property type="molecule type" value="Genomic_DNA"/>
</dbReference>
<proteinExistence type="predicted"/>